<dbReference type="AlphaFoldDB" id="A0A8X6YSQ9"/>
<reference evidence="1" key="1">
    <citation type="submission" date="2020-08" db="EMBL/GenBank/DDBJ databases">
        <title>Multicomponent nature underlies the extraordinary mechanical properties of spider dragline silk.</title>
        <authorList>
            <person name="Kono N."/>
            <person name="Nakamura H."/>
            <person name="Mori M."/>
            <person name="Yoshida Y."/>
            <person name="Ohtoshi R."/>
            <person name="Malay A.D."/>
            <person name="Moran D.A.P."/>
            <person name="Tomita M."/>
            <person name="Numata K."/>
            <person name="Arakawa K."/>
        </authorList>
    </citation>
    <scope>NUCLEOTIDE SEQUENCE</scope>
</reference>
<keyword evidence="2" id="KW-1185">Reference proteome</keyword>
<evidence type="ECO:0000313" key="1">
    <source>
        <dbReference type="EMBL" id="GFY78536.1"/>
    </source>
</evidence>
<sequence length="108" mass="12470">MSLFIITRLELQVSSQKKMSFNIGFSTNFRAVGVNGEVQKRFMAAKLKIWVLTLSPDFIHYNMGLHIKFSSTSKSHLPDELKRVRIRKFISGDLLESPSVLNFCEVRY</sequence>
<comment type="caution">
    <text evidence="1">The sequence shown here is derived from an EMBL/GenBank/DDBJ whole genome shotgun (WGS) entry which is preliminary data.</text>
</comment>
<organism evidence="1 2">
    <name type="scientific">Trichonephila inaurata madagascariensis</name>
    <dbReference type="NCBI Taxonomy" id="2747483"/>
    <lineage>
        <taxon>Eukaryota</taxon>
        <taxon>Metazoa</taxon>
        <taxon>Ecdysozoa</taxon>
        <taxon>Arthropoda</taxon>
        <taxon>Chelicerata</taxon>
        <taxon>Arachnida</taxon>
        <taxon>Araneae</taxon>
        <taxon>Araneomorphae</taxon>
        <taxon>Entelegynae</taxon>
        <taxon>Araneoidea</taxon>
        <taxon>Nephilidae</taxon>
        <taxon>Trichonephila</taxon>
        <taxon>Trichonephila inaurata</taxon>
    </lineage>
</organism>
<protein>
    <submittedName>
        <fullName evidence="1">Uncharacterized protein</fullName>
    </submittedName>
</protein>
<evidence type="ECO:0000313" key="2">
    <source>
        <dbReference type="Proteomes" id="UP000886998"/>
    </source>
</evidence>
<dbReference type="EMBL" id="BMAV01023060">
    <property type="protein sequence ID" value="GFY78536.1"/>
    <property type="molecule type" value="Genomic_DNA"/>
</dbReference>
<dbReference type="Proteomes" id="UP000886998">
    <property type="component" value="Unassembled WGS sequence"/>
</dbReference>
<accession>A0A8X6YSQ9</accession>
<name>A0A8X6YSQ9_9ARAC</name>
<gene>
    <name evidence="1" type="ORF">TNIN_104921</name>
</gene>
<proteinExistence type="predicted"/>